<sequence>MVPKWWPNPCQIPGSWLHWLGNAPATPVPLSRRSLALTGWCSEALGLTWHSPSLLNFPFPFLFPLTRFASLPVLLSSPPIPISLSSPLSTKQATTSGHSFVPVPLSPPHTFKAFVLASPFGAYCGHQQAFVSFPSSSPFRSDSRRLDLLCSTASSVPRLDTYHRNSLSSHHQSTDLLDQAIEHNHWPRFTFNKGYESPALADDFDLPAGGSARHYT</sequence>
<name>A0A8H4U0J1_9HYPO</name>
<reference evidence="1" key="2">
    <citation type="submission" date="2020-05" db="EMBL/GenBank/DDBJ databases">
        <authorList>
            <person name="Kim H.-S."/>
            <person name="Proctor R.H."/>
            <person name="Brown D.W."/>
        </authorList>
    </citation>
    <scope>NUCLEOTIDE SEQUENCE</scope>
    <source>
        <strain evidence="1">NRRL 20472</strain>
    </source>
</reference>
<dbReference type="AlphaFoldDB" id="A0A8H4U0J1"/>
<protein>
    <submittedName>
        <fullName evidence="1">Uncharacterized protein</fullName>
    </submittedName>
</protein>
<proteinExistence type="predicted"/>
<evidence type="ECO:0000313" key="2">
    <source>
        <dbReference type="Proteomes" id="UP000622797"/>
    </source>
</evidence>
<reference evidence="1" key="1">
    <citation type="journal article" date="2020" name="BMC Genomics">
        <title>Correction to: Identification and distribution of gene clusters required for synthesis of sphingolipid metabolism inhibitors in diverse species of the filamentous fungus Fusarium.</title>
        <authorList>
            <person name="Kim H.S."/>
            <person name="Lohmar J.M."/>
            <person name="Busman M."/>
            <person name="Brown D.W."/>
            <person name="Naumann T.A."/>
            <person name="Divon H.H."/>
            <person name="Lysoe E."/>
            <person name="Uhlig S."/>
            <person name="Proctor R.H."/>
        </authorList>
    </citation>
    <scope>NUCLEOTIDE SEQUENCE</scope>
    <source>
        <strain evidence="1">NRRL 20472</strain>
    </source>
</reference>
<dbReference type="EMBL" id="JABEXW010000232">
    <property type="protein sequence ID" value="KAF4967560.1"/>
    <property type="molecule type" value="Genomic_DNA"/>
</dbReference>
<accession>A0A8H4U0J1</accession>
<evidence type="ECO:0000313" key="1">
    <source>
        <dbReference type="EMBL" id="KAF4967560.1"/>
    </source>
</evidence>
<gene>
    <name evidence="1" type="ORF">FSARC_4945</name>
</gene>
<comment type="caution">
    <text evidence="1">The sequence shown here is derived from an EMBL/GenBank/DDBJ whole genome shotgun (WGS) entry which is preliminary data.</text>
</comment>
<dbReference type="Proteomes" id="UP000622797">
    <property type="component" value="Unassembled WGS sequence"/>
</dbReference>
<keyword evidence="2" id="KW-1185">Reference proteome</keyword>
<organism evidence="1 2">
    <name type="scientific">Fusarium sarcochroum</name>
    <dbReference type="NCBI Taxonomy" id="1208366"/>
    <lineage>
        <taxon>Eukaryota</taxon>
        <taxon>Fungi</taxon>
        <taxon>Dikarya</taxon>
        <taxon>Ascomycota</taxon>
        <taxon>Pezizomycotina</taxon>
        <taxon>Sordariomycetes</taxon>
        <taxon>Hypocreomycetidae</taxon>
        <taxon>Hypocreales</taxon>
        <taxon>Nectriaceae</taxon>
        <taxon>Fusarium</taxon>
        <taxon>Fusarium lateritium species complex</taxon>
    </lineage>
</organism>